<comment type="caution">
    <text evidence="1">The sequence shown here is derived from an EMBL/GenBank/DDBJ whole genome shotgun (WGS) entry which is preliminary data.</text>
</comment>
<evidence type="ECO:0000313" key="2">
    <source>
        <dbReference type="EMBL" id="GFY67658.1"/>
    </source>
</evidence>
<protein>
    <submittedName>
        <fullName evidence="1">Uncharacterized protein</fullName>
    </submittedName>
</protein>
<evidence type="ECO:0000313" key="1">
    <source>
        <dbReference type="EMBL" id="GFY57261.1"/>
    </source>
</evidence>
<keyword evidence="3" id="KW-1185">Reference proteome</keyword>
<dbReference type="AlphaFoldDB" id="A0A8X6XQ51"/>
<dbReference type="EMBL" id="BMAV01011405">
    <property type="protein sequence ID" value="GFY57261.1"/>
    <property type="molecule type" value="Genomic_DNA"/>
</dbReference>
<sequence length="101" mass="11310">MIHIWIKSGIPNFDMLPTVHFQFPAVFDGAPRYLKIIRLAGYEFAVVLARRCHGQYAGGDVTLRGHFVHRAFEASTALSPCDDRRGSGTPRFALELNDFSS</sequence>
<dbReference type="OrthoDB" id="6438966at2759"/>
<reference evidence="1" key="1">
    <citation type="submission" date="2020-08" db="EMBL/GenBank/DDBJ databases">
        <title>Multicomponent nature underlies the extraordinary mechanical properties of spider dragline silk.</title>
        <authorList>
            <person name="Kono N."/>
            <person name="Nakamura H."/>
            <person name="Mori M."/>
            <person name="Yoshida Y."/>
            <person name="Ohtoshi R."/>
            <person name="Malay A.D."/>
            <person name="Moran D.A.P."/>
            <person name="Tomita M."/>
            <person name="Numata K."/>
            <person name="Arakawa K."/>
        </authorList>
    </citation>
    <scope>NUCLEOTIDE SEQUENCE</scope>
</reference>
<evidence type="ECO:0000313" key="3">
    <source>
        <dbReference type="Proteomes" id="UP000886998"/>
    </source>
</evidence>
<proteinExistence type="predicted"/>
<dbReference type="Proteomes" id="UP000886998">
    <property type="component" value="Unassembled WGS sequence"/>
</dbReference>
<gene>
    <name evidence="2" type="ORF">TNIN_285721</name>
    <name evidence="1" type="ORF">TNIN_326321</name>
</gene>
<dbReference type="EMBL" id="BMAV01016670">
    <property type="protein sequence ID" value="GFY67658.1"/>
    <property type="molecule type" value="Genomic_DNA"/>
</dbReference>
<organism evidence="1 3">
    <name type="scientific">Trichonephila inaurata madagascariensis</name>
    <dbReference type="NCBI Taxonomy" id="2747483"/>
    <lineage>
        <taxon>Eukaryota</taxon>
        <taxon>Metazoa</taxon>
        <taxon>Ecdysozoa</taxon>
        <taxon>Arthropoda</taxon>
        <taxon>Chelicerata</taxon>
        <taxon>Arachnida</taxon>
        <taxon>Araneae</taxon>
        <taxon>Araneomorphae</taxon>
        <taxon>Entelegynae</taxon>
        <taxon>Araneoidea</taxon>
        <taxon>Nephilidae</taxon>
        <taxon>Trichonephila</taxon>
        <taxon>Trichonephila inaurata</taxon>
    </lineage>
</organism>
<accession>A0A8X6XQ51</accession>
<name>A0A8X6XQ51_9ARAC</name>